<name>A0ABN2UJ45_9ACTN</name>
<organism evidence="6 7">
    <name type="scientific">Catenulispora yoronensis</name>
    <dbReference type="NCBI Taxonomy" id="450799"/>
    <lineage>
        <taxon>Bacteria</taxon>
        <taxon>Bacillati</taxon>
        <taxon>Actinomycetota</taxon>
        <taxon>Actinomycetes</taxon>
        <taxon>Catenulisporales</taxon>
        <taxon>Catenulisporaceae</taxon>
        <taxon>Catenulispora</taxon>
    </lineage>
</organism>
<sequence length="286" mass="30145">MDLALLRTFLAVHRAGSLTRAAADLGVSQPAVTAQIRTLEQRVGHELFVRLPRGVSPTAAADDLARAVAPHLDALAAVAQDALLPDAVQGPIRLGCPASLTATLLLPALAPLLDEGLRAVVTGGRSDDLLALLAAGRLDLTLATSRPRLPGMSALPLADEEYALVGAPRWKPFDRGGRMPLIDLTEDLPYIRLYWSSVYDAKPPSDAALVVPDLRGVLAAAVEGCGAAVLPRPLCADALEAGTLVLLDDPEIPPIRTVFVAVRGQRARSAPVLRVRDRLVAVAAHW</sequence>
<evidence type="ECO:0000256" key="3">
    <source>
        <dbReference type="ARBA" id="ARBA00023125"/>
    </source>
</evidence>
<dbReference type="InterPro" id="IPR000847">
    <property type="entry name" value="LysR_HTH_N"/>
</dbReference>
<dbReference type="SUPFAM" id="SSF46785">
    <property type="entry name" value="Winged helix' DNA-binding domain"/>
    <property type="match status" value="1"/>
</dbReference>
<dbReference type="PRINTS" id="PR00039">
    <property type="entry name" value="HTHLYSR"/>
</dbReference>
<keyword evidence="7" id="KW-1185">Reference proteome</keyword>
<dbReference type="Gene3D" id="1.10.10.10">
    <property type="entry name" value="Winged helix-like DNA-binding domain superfamily/Winged helix DNA-binding domain"/>
    <property type="match status" value="1"/>
</dbReference>
<dbReference type="PROSITE" id="PS50931">
    <property type="entry name" value="HTH_LYSR"/>
    <property type="match status" value="1"/>
</dbReference>
<gene>
    <name evidence="6" type="ORF">GCM10009839_43180</name>
</gene>
<dbReference type="Gene3D" id="3.40.190.10">
    <property type="entry name" value="Periplasmic binding protein-like II"/>
    <property type="match status" value="1"/>
</dbReference>
<reference evidence="6 7" key="1">
    <citation type="journal article" date="2019" name="Int. J. Syst. Evol. Microbiol.">
        <title>The Global Catalogue of Microorganisms (GCM) 10K type strain sequencing project: providing services to taxonomists for standard genome sequencing and annotation.</title>
        <authorList>
            <consortium name="The Broad Institute Genomics Platform"/>
            <consortium name="The Broad Institute Genome Sequencing Center for Infectious Disease"/>
            <person name="Wu L."/>
            <person name="Ma J."/>
        </authorList>
    </citation>
    <scope>NUCLEOTIDE SEQUENCE [LARGE SCALE GENOMIC DNA]</scope>
    <source>
        <strain evidence="6 7">JCM 16014</strain>
    </source>
</reference>
<dbReference type="EMBL" id="BAAAQN010000024">
    <property type="protein sequence ID" value="GAA2037299.1"/>
    <property type="molecule type" value="Genomic_DNA"/>
</dbReference>
<evidence type="ECO:0000256" key="2">
    <source>
        <dbReference type="ARBA" id="ARBA00023015"/>
    </source>
</evidence>
<dbReference type="Pfam" id="PF00126">
    <property type="entry name" value="HTH_1"/>
    <property type="match status" value="1"/>
</dbReference>
<dbReference type="Gene3D" id="3.40.190.290">
    <property type="match status" value="1"/>
</dbReference>
<proteinExistence type="inferred from homology"/>
<evidence type="ECO:0000313" key="7">
    <source>
        <dbReference type="Proteomes" id="UP001500751"/>
    </source>
</evidence>
<keyword evidence="4" id="KW-0804">Transcription</keyword>
<evidence type="ECO:0000256" key="1">
    <source>
        <dbReference type="ARBA" id="ARBA00009437"/>
    </source>
</evidence>
<keyword evidence="2" id="KW-0805">Transcription regulation</keyword>
<comment type="caution">
    <text evidence="6">The sequence shown here is derived from an EMBL/GenBank/DDBJ whole genome shotgun (WGS) entry which is preliminary data.</text>
</comment>
<dbReference type="InterPro" id="IPR050176">
    <property type="entry name" value="LTTR"/>
</dbReference>
<comment type="similarity">
    <text evidence="1">Belongs to the LysR transcriptional regulatory family.</text>
</comment>
<dbReference type="InterPro" id="IPR005119">
    <property type="entry name" value="LysR_subst-bd"/>
</dbReference>
<feature type="domain" description="HTH lysR-type" evidence="5">
    <location>
        <begin position="1"/>
        <end position="58"/>
    </location>
</feature>
<dbReference type="InterPro" id="IPR036390">
    <property type="entry name" value="WH_DNA-bd_sf"/>
</dbReference>
<dbReference type="Pfam" id="PF03466">
    <property type="entry name" value="LysR_substrate"/>
    <property type="match status" value="1"/>
</dbReference>
<keyword evidence="3" id="KW-0238">DNA-binding</keyword>
<dbReference type="RefSeq" id="WP_344667432.1">
    <property type="nucleotide sequence ID" value="NZ_BAAAQN010000024.1"/>
</dbReference>
<dbReference type="PANTHER" id="PTHR30579">
    <property type="entry name" value="TRANSCRIPTIONAL REGULATOR"/>
    <property type="match status" value="1"/>
</dbReference>
<dbReference type="Proteomes" id="UP001500751">
    <property type="component" value="Unassembled WGS sequence"/>
</dbReference>
<protein>
    <submittedName>
        <fullName evidence="6">LysR family transcriptional regulator</fullName>
    </submittedName>
</protein>
<dbReference type="SUPFAM" id="SSF53850">
    <property type="entry name" value="Periplasmic binding protein-like II"/>
    <property type="match status" value="1"/>
</dbReference>
<evidence type="ECO:0000259" key="5">
    <source>
        <dbReference type="PROSITE" id="PS50931"/>
    </source>
</evidence>
<dbReference type="InterPro" id="IPR036388">
    <property type="entry name" value="WH-like_DNA-bd_sf"/>
</dbReference>
<evidence type="ECO:0000256" key="4">
    <source>
        <dbReference type="ARBA" id="ARBA00023163"/>
    </source>
</evidence>
<evidence type="ECO:0000313" key="6">
    <source>
        <dbReference type="EMBL" id="GAA2037299.1"/>
    </source>
</evidence>
<accession>A0ABN2UJ45</accession>